<dbReference type="AlphaFoldDB" id="A0AAN7R7F0"/>
<comment type="caution">
    <text evidence="2">The sequence shown here is derived from an EMBL/GenBank/DDBJ whole genome shotgun (WGS) entry which is preliminary data.</text>
</comment>
<organism evidence="2 3">
    <name type="scientific">Trapa natans</name>
    <name type="common">Water chestnut</name>
    <dbReference type="NCBI Taxonomy" id="22666"/>
    <lineage>
        <taxon>Eukaryota</taxon>
        <taxon>Viridiplantae</taxon>
        <taxon>Streptophyta</taxon>
        <taxon>Embryophyta</taxon>
        <taxon>Tracheophyta</taxon>
        <taxon>Spermatophyta</taxon>
        <taxon>Magnoliopsida</taxon>
        <taxon>eudicotyledons</taxon>
        <taxon>Gunneridae</taxon>
        <taxon>Pentapetalae</taxon>
        <taxon>rosids</taxon>
        <taxon>malvids</taxon>
        <taxon>Myrtales</taxon>
        <taxon>Lythraceae</taxon>
        <taxon>Trapa</taxon>
    </lineage>
</organism>
<keyword evidence="3" id="KW-1185">Reference proteome</keyword>
<protein>
    <submittedName>
        <fullName evidence="2">Uncharacterized protein</fullName>
    </submittedName>
</protein>
<dbReference type="EMBL" id="JAXQNO010000011">
    <property type="protein sequence ID" value="KAK4788808.1"/>
    <property type="molecule type" value="Genomic_DNA"/>
</dbReference>
<sequence>MHKVLWHSSSSLMFTLQRSFFPYTERGERLTAFRPLVVIFLIRNKLPSSGVYSSNEEEEDVEEHKRFDLVDGDAGLDVELGQGSLPGDDLSDQREGKSELCQPSHKELIRLGEPKKRAFSFNPKKR</sequence>
<feature type="region of interest" description="Disordered" evidence="1">
    <location>
        <begin position="77"/>
        <end position="106"/>
    </location>
</feature>
<evidence type="ECO:0000256" key="1">
    <source>
        <dbReference type="SAM" id="MobiDB-lite"/>
    </source>
</evidence>
<reference evidence="2 3" key="1">
    <citation type="journal article" date="2023" name="Hortic Res">
        <title>Pangenome of water caltrop reveals structural variations and asymmetric subgenome divergence after allopolyploidization.</title>
        <authorList>
            <person name="Zhang X."/>
            <person name="Chen Y."/>
            <person name="Wang L."/>
            <person name="Yuan Y."/>
            <person name="Fang M."/>
            <person name="Shi L."/>
            <person name="Lu R."/>
            <person name="Comes H.P."/>
            <person name="Ma Y."/>
            <person name="Chen Y."/>
            <person name="Huang G."/>
            <person name="Zhou Y."/>
            <person name="Zheng Z."/>
            <person name="Qiu Y."/>
        </authorList>
    </citation>
    <scope>NUCLEOTIDE SEQUENCE [LARGE SCALE GENOMIC DNA]</scope>
    <source>
        <strain evidence="2">F231</strain>
    </source>
</reference>
<name>A0AAN7R7F0_TRANT</name>
<accession>A0AAN7R7F0</accession>
<gene>
    <name evidence="2" type="ORF">SAY86_020127</name>
</gene>
<evidence type="ECO:0000313" key="3">
    <source>
        <dbReference type="Proteomes" id="UP001346149"/>
    </source>
</evidence>
<dbReference type="Proteomes" id="UP001346149">
    <property type="component" value="Unassembled WGS sequence"/>
</dbReference>
<proteinExistence type="predicted"/>
<feature type="compositionally biased region" description="Basic and acidic residues" evidence="1">
    <location>
        <begin position="91"/>
        <end position="106"/>
    </location>
</feature>
<evidence type="ECO:0000313" key="2">
    <source>
        <dbReference type="EMBL" id="KAK4788808.1"/>
    </source>
</evidence>